<dbReference type="InterPro" id="IPR054491">
    <property type="entry name" value="MGH1-like_GH"/>
</dbReference>
<dbReference type="PANTHER" id="PTHR10412">
    <property type="entry name" value="MANNOSYL-OLIGOSACCHARIDE GLUCOSIDASE"/>
    <property type="match status" value="1"/>
</dbReference>
<dbReference type="InterPro" id="IPR012341">
    <property type="entry name" value="6hp_glycosidase-like_sf"/>
</dbReference>
<name>A0ABT2TX63_9FIRM</name>
<evidence type="ECO:0000256" key="2">
    <source>
        <dbReference type="ARBA" id="ARBA00022801"/>
    </source>
</evidence>
<dbReference type="Pfam" id="PF22422">
    <property type="entry name" value="MGH1-like_GH"/>
    <property type="match status" value="1"/>
</dbReference>
<evidence type="ECO:0000256" key="1">
    <source>
        <dbReference type="ARBA" id="ARBA00010833"/>
    </source>
</evidence>
<dbReference type="InterPro" id="IPR008928">
    <property type="entry name" value="6-hairpin_glycosidase_sf"/>
</dbReference>
<keyword evidence="3" id="KW-0326">Glycosidase</keyword>
<accession>A0ABT2TX63</accession>
<keyword evidence="2" id="KW-0378">Hydrolase</keyword>
<comment type="caution">
    <text evidence="5">The sequence shown here is derived from an EMBL/GenBank/DDBJ whole genome shotgun (WGS) entry which is preliminary data.</text>
</comment>
<organism evidence="5 6">
    <name type="scientific">Blautia ammoniilytica</name>
    <dbReference type="NCBI Taxonomy" id="2981782"/>
    <lineage>
        <taxon>Bacteria</taxon>
        <taxon>Bacillati</taxon>
        <taxon>Bacillota</taxon>
        <taxon>Clostridia</taxon>
        <taxon>Lachnospirales</taxon>
        <taxon>Lachnospiraceae</taxon>
        <taxon>Blautia</taxon>
    </lineage>
</organism>
<proteinExistence type="inferred from homology"/>
<evidence type="ECO:0000259" key="4">
    <source>
        <dbReference type="Pfam" id="PF22422"/>
    </source>
</evidence>
<dbReference type="Gene3D" id="1.50.10.10">
    <property type="match status" value="1"/>
</dbReference>
<protein>
    <recommendedName>
        <fullName evidence="4">Mannosylglycerate hydrolase MGH1-like glycoside hydrolase domain-containing protein</fullName>
    </recommendedName>
</protein>
<comment type="similarity">
    <text evidence="1">Belongs to the glycosyl hydrolase 63 family.</text>
</comment>
<evidence type="ECO:0000313" key="6">
    <source>
        <dbReference type="Proteomes" id="UP001652409"/>
    </source>
</evidence>
<gene>
    <name evidence="5" type="ORF">OCV61_11425</name>
</gene>
<keyword evidence="6" id="KW-1185">Reference proteome</keyword>
<sequence length="597" mass="68425">MKITGLDISKVPFSMRKSYMAVNYLFEDYYSGYTSCTGFSSNLDKMPFVSTPGLYLRSVCTKGQNNNMEMIRFIPLYNGEEVPYEIHAGYEKVELICQEGKIAFCYADENRLLIRGEGEKLGLRLDCVIEGRSSFLVQIPVKGGRSYHKLTNHISFDNYGIFTSLGTVKVYQEWEADHLLNTACLYDITAEDGAFQCMIKELRTYVWANVEKEGCVDFEQTVRNTKNAFDEFCSKLPEVPQEYKEAQKLATYLCWSGSVAERGYLKRESIYMTKNILCAVWAYESWLIAAGLCETDSELAYDQLMTMLDSQDELGGIPNFKGEGMESYEASMPPNLGWIVMKMLDKIQFTKKQLDEIYDKMRKYTYFYLNHMDEQESGVFEYHHGYDACGDDDTVFRKELNILSPDLTTLMILQMDCLAMLAEKLDKKVEEKQWKDLADRSLKGLINTLFDEKNLPFARNNITGERIYAQSPILFTPLMLGERLPLEIRTSIINELKNGKYITEYGLASESLDSKYYHADGFFRGPIWFTMTLTLIEGLTKCGEQEMADDLTVKYCNLIRNGGCAECYNAETGAPLNNKGYTSTAGTFLILLHYYLR</sequence>
<feature type="domain" description="Mannosylglycerate hydrolase MGH1-like glycoside hydrolase" evidence="4">
    <location>
        <begin position="281"/>
        <end position="582"/>
    </location>
</feature>
<dbReference type="SUPFAM" id="SSF48208">
    <property type="entry name" value="Six-hairpin glycosidases"/>
    <property type="match status" value="1"/>
</dbReference>
<dbReference type="PANTHER" id="PTHR10412:SF11">
    <property type="entry name" value="MANNOSYL-OLIGOSACCHARIDE GLUCOSIDASE"/>
    <property type="match status" value="1"/>
</dbReference>
<evidence type="ECO:0000256" key="3">
    <source>
        <dbReference type="ARBA" id="ARBA00023295"/>
    </source>
</evidence>
<dbReference type="InterPro" id="IPR004888">
    <property type="entry name" value="Glycoside_hydrolase_63"/>
</dbReference>
<dbReference type="Proteomes" id="UP001652409">
    <property type="component" value="Unassembled WGS sequence"/>
</dbReference>
<evidence type="ECO:0000313" key="5">
    <source>
        <dbReference type="EMBL" id="MCU6766019.1"/>
    </source>
</evidence>
<reference evidence="5 6" key="1">
    <citation type="journal article" date="2021" name="ISME Commun">
        <title>Automated analysis of genomic sequences facilitates high-throughput and comprehensive description of bacteria.</title>
        <authorList>
            <person name="Hitch T.C.A."/>
        </authorList>
    </citation>
    <scope>NUCLEOTIDE SEQUENCE [LARGE SCALE GENOMIC DNA]</scope>
    <source>
        <strain evidence="5 6">Sanger_23</strain>
    </source>
</reference>
<dbReference type="EMBL" id="JAOQJL010000022">
    <property type="protein sequence ID" value="MCU6766019.1"/>
    <property type="molecule type" value="Genomic_DNA"/>
</dbReference>
<dbReference type="RefSeq" id="WP_158421941.1">
    <property type="nucleotide sequence ID" value="NZ_JAOQJL010000022.1"/>
</dbReference>